<gene>
    <name evidence="7" type="ORF">OIK42_14205</name>
</gene>
<evidence type="ECO:0000256" key="3">
    <source>
        <dbReference type="ARBA" id="ARBA00022729"/>
    </source>
</evidence>
<dbReference type="Proteomes" id="UP001218788">
    <property type="component" value="Unassembled WGS sequence"/>
</dbReference>
<organism evidence="7 8">
    <name type="scientific">Alteromonas gilva</name>
    <dbReference type="NCBI Taxonomy" id="2987522"/>
    <lineage>
        <taxon>Bacteria</taxon>
        <taxon>Pseudomonadati</taxon>
        <taxon>Pseudomonadota</taxon>
        <taxon>Gammaproteobacteria</taxon>
        <taxon>Alteromonadales</taxon>
        <taxon>Alteromonadaceae</taxon>
        <taxon>Alteromonas/Salinimonas group</taxon>
        <taxon>Alteromonas</taxon>
    </lineage>
</organism>
<feature type="signal peptide" evidence="6">
    <location>
        <begin position="1"/>
        <end position="23"/>
    </location>
</feature>
<evidence type="ECO:0000256" key="6">
    <source>
        <dbReference type="SAM" id="SignalP"/>
    </source>
</evidence>
<keyword evidence="5" id="KW-0325">Glycoprotein</keyword>
<proteinExistence type="predicted"/>
<name>A0ABT5L7V4_9ALTE</name>
<comment type="caution">
    <text evidence="7">The sequence shown here is derived from an EMBL/GenBank/DDBJ whole genome shotgun (WGS) entry which is preliminary data.</text>
</comment>
<sequence>MIKPIMLSVALLTGVLPCATVVAKQGNEAGFTTVKTTHQGTFGATAVTFNSVVEGFALEPLESGRLEVVSTSYLRQPESASRPVLFAFNGGPISPAVYLHTLALGPWRLAVDDNLSADPAQFPLIKNTYAPLDVADVVLFDPAGTGYSRFDSDTTPQMYFGNHNDAAQFVAFMQAWLTRHDRMDSPVYILGESYGTMRVAAVAEQLSEQKSKVNLRGIYLFGQALNLQETAQRHDNVLTYPLSLPTLAALGWYHQQLPDKNTTDFAAHMQAVNEFAYGDYLQVLLKGNTASNAEKTAIAERLEALTGLSAETHLQYDIRITKNQFRAELLKHKGLVLGANDGRYVQAPSEDAPLPDGSSTIYPAVFRAFDTIAAQKLGVDTPREYVVSSPVKGLGDWDWGSKAGPFAKYPYANGIADAMVQYPQLTVMVGAGHYDTLTTTGATDYLLRHADWPKERVMKRYYPGGHMAYTVEANLAQFSADLKALIAR</sequence>
<dbReference type="InterPro" id="IPR029058">
    <property type="entry name" value="AB_hydrolase_fold"/>
</dbReference>
<evidence type="ECO:0000313" key="7">
    <source>
        <dbReference type="EMBL" id="MDC8831907.1"/>
    </source>
</evidence>
<protein>
    <submittedName>
        <fullName evidence="7">Alpha/beta fold hydrolase</fullName>
    </submittedName>
</protein>
<keyword evidence="4 7" id="KW-0378">Hydrolase</keyword>
<dbReference type="PANTHER" id="PTHR11802">
    <property type="entry name" value="SERINE PROTEASE FAMILY S10 SERINE CARBOXYPEPTIDASE"/>
    <property type="match status" value="1"/>
</dbReference>
<keyword evidence="8" id="KW-1185">Reference proteome</keyword>
<reference evidence="7 8" key="1">
    <citation type="submission" date="2022-10" db="EMBL/GenBank/DDBJ databases">
        <title>Alteromonas sp. chi3 Genome sequencing.</title>
        <authorList>
            <person name="Park S."/>
        </authorList>
    </citation>
    <scope>NUCLEOTIDE SEQUENCE [LARGE SCALE GENOMIC DNA]</scope>
    <source>
        <strain evidence="8">chi3</strain>
    </source>
</reference>
<keyword evidence="1" id="KW-0121">Carboxypeptidase</keyword>
<dbReference type="InterPro" id="IPR001563">
    <property type="entry name" value="Peptidase_S10"/>
</dbReference>
<dbReference type="RefSeq" id="WP_273641688.1">
    <property type="nucleotide sequence ID" value="NZ_JAQQXP010000002.1"/>
</dbReference>
<dbReference type="SUPFAM" id="SSF53474">
    <property type="entry name" value="alpha/beta-Hydrolases"/>
    <property type="match status" value="1"/>
</dbReference>
<evidence type="ECO:0000256" key="1">
    <source>
        <dbReference type="ARBA" id="ARBA00022645"/>
    </source>
</evidence>
<accession>A0ABT5L7V4</accession>
<evidence type="ECO:0000256" key="4">
    <source>
        <dbReference type="ARBA" id="ARBA00022801"/>
    </source>
</evidence>
<dbReference type="EMBL" id="JAQQXP010000002">
    <property type="protein sequence ID" value="MDC8831907.1"/>
    <property type="molecule type" value="Genomic_DNA"/>
</dbReference>
<feature type="chain" id="PRO_5045722150" evidence="6">
    <location>
        <begin position="24"/>
        <end position="488"/>
    </location>
</feature>
<evidence type="ECO:0000256" key="5">
    <source>
        <dbReference type="ARBA" id="ARBA00023180"/>
    </source>
</evidence>
<keyword evidence="2" id="KW-0645">Protease</keyword>
<dbReference type="Gene3D" id="3.40.50.1820">
    <property type="entry name" value="alpha/beta hydrolase"/>
    <property type="match status" value="1"/>
</dbReference>
<dbReference type="GO" id="GO:0016787">
    <property type="term" value="F:hydrolase activity"/>
    <property type="evidence" value="ECO:0007669"/>
    <property type="project" value="UniProtKB-KW"/>
</dbReference>
<evidence type="ECO:0000313" key="8">
    <source>
        <dbReference type="Proteomes" id="UP001218788"/>
    </source>
</evidence>
<keyword evidence="3 6" id="KW-0732">Signal</keyword>
<dbReference type="PANTHER" id="PTHR11802:SF3">
    <property type="entry name" value="RETINOID-INDUCIBLE SERINE CARBOXYPEPTIDASE"/>
    <property type="match status" value="1"/>
</dbReference>
<evidence type="ECO:0000256" key="2">
    <source>
        <dbReference type="ARBA" id="ARBA00022670"/>
    </source>
</evidence>
<dbReference type="Pfam" id="PF00450">
    <property type="entry name" value="Peptidase_S10"/>
    <property type="match status" value="1"/>
</dbReference>